<evidence type="ECO:0000256" key="1">
    <source>
        <dbReference type="ARBA" id="ARBA00022729"/>
    </source>
</evidence>
<dbReference type="SUPFAM" id="SSF53850">
    <property type="entry name" value="Periplasmic binding protein-like II"/>
    <property type="match status" value="1"/>
</dbReference>
<keyword evidence="1 2" id="KW-0732">Signal</keyword>
<dbReference type="EMBL" id="FWEV01000212">
    <property type="protein sequence ID" value="SLM31235.1"/>
    <property type="molecule type" value="Genomic_DNA"/>
</dbReference>
<sequence>MKKRIIMISLYASMSFTILLSGLCVAKQQLTVYGDANYPPYSYEENGQPKGVYVDILTEAFSRMEAYDVTIEMRPWKRGIHMIKAGKVLALFPPYFNEERTLWMNYSEPILQEELIIFAKAEKLEGKSIWPDDFYGSKVGLNRGFDPISMAGEKFSQAIEAGKIELEEADNNEMNLKKLEAGRLDYYINDKLIDITAYPSITRGMTTNHNFGYLGFTRKYENFPYISDFKNEFDQIIKEMKAKGEIDKILQQYLK</sequence>
<dbReference type="InterPro" id="IPR001638">
    <property type="entry name" value="Solute-binding_3/MltF_N"/>
</dbReference>
<organism evidence="4 5">
    <name type="scientific">Desulfamplus magnetovallimortis</name>
    <dbReference type="NCBI Taxonomy" id="1246637"/>
    <lineage>
        <taxon>Bacteria</taxon>
        <taxon>Pseudomonadati</taxon>
        <taxon>Thermodesulfobacteriota</taxon>
        <taxon>Desulfobacteria</taxon>
        <taxon>Desulfobacterales</taxon>
        <taxon>Desulfobacteraceae</taxon>
        <taxon>Desulfamplus</taxon>
    </lineage>
</organism>
<dbReference type="Gene3D" id="3.40.190.10">
    <property type="entry name" value="Periplasmic binding protein-like II"/>
    <property type="match status" value="2"/>
</dbReference>
<evidence type="ECO:0000256" key="2">
    <source>
        <dbReference type="SAM" id="SignalP"/>
    </source>
</evidence>
<dbReference type="Proteomes" id="UP000191931">
    <property type="component" value="Unassembled WGS sequence"/>
</dbReference>
<feature type="signal peptide" evidence="2">
    <location>
        <begin position="1"/>
        <end position="26"/>
    </location>
</feature>
<reference evidence="4 5" key="1">
    <citation type="submission" date="2017-03" db="EMBL/GenBank/DDBJ databases">
        <authorList>
            <person name="Afonso C.L."/>
            <person name="Miller P.J."/>
            <person name="Scott M.A."/>
            <person name="Spackman E."/>
            <person name="Goraichik I."/>
            <person name="Dimitrov K.M."/>
            <person name="Suarez D.L."/>
            <person name="Swayne D.E."/>
        </authorList>
    </citation>
    <scope>NUCLEOTIDE SEQUENCE [LARGE SCALE GENOMIC DNA]</scope>
    <source>
        <strain evidence="4">PRJEB14757</strain>
    </source>
</reference>
<gene>
    <name evidence="4" type="ORF">MTBBW1_290016</name>
</gene>
<name>A0A1W1HFS3_9BACT</name>
<dbReference type="PANTHER" id="PTHR35936">
    <property type="entry name" value="MEMBRANE-BOUND LYTIC MUREIN TRANSGLYCOSYLASE F"/>
    <property type="match status" value="1"/>
</dbReference>
<dbReference type="SMART" id="SM00062">
    <property type="entry name" value="PBPb"/>
    <property type="match status" value="1"/>
</dbReference>
<evidence type="ECO:0000313" key="5">
    <source>
        <dbReference type="Proteomes" id="UP000191931"/>
    </source>
</evidence>
<feature type="domain" description="Solute-binding protein family 3/N-terminal" evidence="3">
    <location>
        <begin position="29"/>
        <end position="255"/>
    </location>
</feature>
<dbReference type="OrthoDB" id="7340028at2"/>
<dbReference type="RefSeq" id="WP_080799824.1">
    <property type="nucleotide sequence ID" value="NZ_LT828541.1"/>
</dbReference>
<evidence type="ECO:0000313" key="4">
    <source>
        <dbReference type="EMBL" id="SLM31235.1"/>
    </source>
</evidence>
<dbReference type="AlphaFoldDB" id="A0A1W1HFS3"/>
<keyword evidence="5" id="KW-1185">Reference proteome</keyword>
<accession>A0A1W1HFS3</accession>
<dbReference type="PANTHER" id="PTHR35936:SF25">
    <property type="entry name" value="ABC TRANSPORTER SUBSTRATE-BINDING PROTEIN"/>
    <property type="match status" value="1"/>
</dbReference>
<feature type="chain" id="PRO_5013184473" description="Solute-binding protein family 3/N-terminal domain-containing protein" evidence="2">
    <location>
        <begin position="27"/>
        <end position="255"/>
    </location>
</feature>
<evidence type="ECO:0000259" key="3">
    <source>
        <dbReference type="SMART" id="SM00062"/>
    </source>
</evidence>
<dbReference type="STRING" id="1246637.MTBBW1_290016"/>
<proteinExistence type="predicted"/>
<dbReference type="Pfam" id="PF00497">
    <property type="entry name" value="SBP_bac_3"/>
    <property type="match status" value="1"/>
</dbReference>
<protein>
    <recommendedName>
        <fullName evidence="3">Solute-binding protein family 3/N-terminal domain-containing protein</fullName>
    </recommendedName>
</protein>